<feature type="region of interest" description="Disordered" evidence="1">
    <location>
        <begin position="138"/>
        <end position="158"/>
    </location>
</feature>
<dbReference type="Proteomes" id="UP000243975">
    <property type="component" value="Unassembled WGS sequence"/>
</dbReference>
<feature type="compositionally biased region" description="Basic and acidic residues" evidence="1">
    <location>
        <begin position="138"/>
        <end position="149"/>
    </location>
</feature>
<protein>
    <submittedName>
        <fullName evidence="2">Uncharacterized protein</fullName>
    </submittedName>
</protein>
<gene>
    <name evidence="2" type="ORF">Ccrd_026623</name>
</gene>
<sequence>MIIADSDGVGLKMLQFTTSTPTSFGRIRVFLKSSSSAPNITIEASALPSFMVEMFSETNKSGSTDLQIVGGFETGEINEIDRSRARHEINGESEDENSKKSKNSSQSFRHSSSRLRFPISALNTRTSTGTVAKLDKIRQPTANPDRESDGTGVRTRGFNTTVDDLRGEEVVFSGRGHGSLSDLCPLPDLIGVLFQIYLLHVILVQYISNLRPGPDLICVPPDLVCNLDLFYTSGSIFSFNES</sequence>
<dbReference type="AlphaFoldDB" id="A0A103XD96"/>
<proteinExistence type="predicted"/>
<organism evidence="2 3">
    <name type="scientific">Cynara cardunculus var. scolymus</name>
    <name type="common">Globe artichoke</name>
    <name type="synonym">Cynara scolymus</name>
    <dbReference type="NCBI Taxonomy" id="59895"/>
    <lineage>
        <taxon>Eukaryota</taxon>
        <taxon>Viridiplantae</taxon>
        <taxon>Streptophyta</taxon>
        <taxon>Embryophyta</taxon>
        <taxon>Tracheophyta</taxon>
        <taxon>Spermatophyta</taxon>
        <taxon>Magnoliopsida</taxon>
        <taxon>eudicotyledons</taxon>
        <taxon>Gunneridae</taxon>
        <taxon>Pentapetalae</taxon>
        <taxon>asterids</taxon>
        <taxon>campanulids</taxon>
        <taxon>Asterales</taxon>
        <taxon>Asteraceae</taxon>
        <taxon>Carduoideae</taxon>
        <taxon>Cardueae</taxon>
        <taxon>Carduinae</taxon>
        <taxon>Cynara</taxon>
    </lineage>
</organism>
<comment type="caution">
    <text evidence="2">The sequence shown here is derived from an EMBL/GenBank/DDBJ whole genome shotgun (WGS) entry which is preliminary data.</text>
</comment>
<feature type="compositionally biased region" description="Low complexity" evidence="1">
    <location>
        <begin position="103"/>
        <end position="112"/>
    </location>
</feature>
<accession>A0A103XD96</accession>
<reference evidence="2 3" key="1">
    <citation type="journal article" date="2016" name="Sci. Rep.">
        <title>The genome sequence of the outbreeding globe artichoke constructed de novo incorporating a phase-aware low-pass sequencing strategy of F1 progeny.</title>
        <authorList>
            <person name="Scaglione D."/>
            <person name="Reyes-Chin-Wo S."/>
            <person name="Acquadro A."/>
            <person name="Froenicke L."/>
            <person name="Portis E."/>
            <person name="Beitel C."/>
            <person name="Tirone M."/>
            <person name="Mauro R."/>
            <person name="Lo Monaco A."/>
            <person name="Mauromicale G."/>
            <person name="Faccioli P."/>
            <person name="Cattivelli L."/>
            <person name="Rieseberg L."/>
            <person name="Michelmore R."/>
            <person name="Lanteri S."/>
        </authorList>
    </citation>
    <scope>NUCLEOTIDE SEQUENCE [LARGE SCALE GENOMIC DNA]</scope>
    <source>
        <strain evidence="2">2C</strain>
    </source>
</reference>
<evidence type="ECO:0000256" key="1">
    <source>
        <dbReference type="SAM" id="MobiDB-lite"/>
    </source>
</evidence>
<dbReference type="EMBL" id="LEKV01005387">
    <property type="protein sequence ID" value="KVH88529.1"/>
    <property type="molecule type" value="Genomic_DNA"/>
</dbReference>
<evidence type="ECO:0000313" key="3">
    <source>
        <dbReference type="Proteomes" id="UP000243975"/>
    </source>
</evidence>
<keyword evidence="3" id="KW-1185">Reference proteome</keyword>
<dbReference type="Gramene" id="KVH88529">
    <property type="protein sequence ID" value="KVH88529"/>
    <property type="gene ID" value="Ccrd_026623"/>
</dbReference>
<name>A0A103XD96_CYNCS</name>
<feature type="region of interest" description="Disordered" evidence="1">
    <location>
        <begin position="83"/>
        <end position="112"/>
    </location>
</feature>
<evidence type="ECO:0000313" key="2">
    <source>
        <dbReference type="EMBL" id="KVH88529.1"/>
    </source>
</evidence>